<dbReference type="PANTHER" id="PTHR14154">
    <property type="entry name" value="UPF0041 BRAIN PROTEIN 44-RELATED"/>
    <property type="match status" value="1"/>
</dbReference>
<proteinExistence type="inferred from homology"/>
<keyword evidence="5 9" id="KW-0812">Transmembrane</keyword>
<keyword evidence="7 9" id="KW-0472">Membrane</keyword>
<keyword evidence="6 9" id="KW-1133">Transmembrane helix</keyword>
<evidence type="ECO:0000256" key="1">
    <source>
        <dbReference type="ARBA" id="ARBA00004141"/>
    </source>
</evidence>
<keyword evidence="3" id="KW-0150">Chloroplast</keyword>
<evidence type="ECO:0000256" key="9">
    <source>
        <dbReference type="SAM" id="Phobius"/>
    </source>
</evidence>
<evidence type="ECO:0000256" key="2">
    <source>
        <dbReference type="ARBA" id="ARBA00004229"/>
    </source>
</evidence>
<keyword evidence="4" id="KW-0934">Plastid</keyword>
<dbReference type="GO" id="GO:0016020">
    <property type="term" value="C:membrane"/>
    <property type="evidence" value="ECO:0007669"/>
    <property type="project" value="UniProtKB-SubCell"/>
</dbReference>
<gene>
    <name evidence="10" type="ORF">PPROV_000603900</name>
</gene>
<name>A0A830HK87_9CHLO</name>
<dbReference type="GO" id="GO:0009507">
    <property type="term" value="C:chloroplast"/>
    <property type="evidence" value="ECO:0007669"/>
    <property type="project" value="UniProtKB-SubCell"/>
</dbReference>
<dbReference type="Proteomes" id="UP000660262">
    <property type="component" value="Unassembled WGS sequence"/>
</dbReference>
<evidence type="ECO:0000256" key="4">
    <source>
        <dbReference type="ARBA" id="ARBA00022640"/>
    </source>
</evidence>
<sequence>MIASTSFLSSKTSSAVRGVAPLRASANATRTNMIFKAATKPKAKKVTKSNNSGNWTLKRTIAEKKPADIVQNFGAGVQFGGFTKANELFSGRLAMLGFAALIVEDFLTGKGAIAQIDSELGLQLWETEDLLLLQIGVIGALAFTGFASGGQPFRDLYPEDAQNLYSPKDGEKFWRQVFGLAEEGPVFGFNTNNELLLGRFAMTGFAVTTLIEAVSGRGPLEQLGFELGASSLHFKEDFFLASAAFFAVSAVFPAALSGLSSLSGFKK</sequence>
<dbReference type="SUPFAM" id="SSF103511">
    <property type="entry name" value="Chlorophyll a-b binding protein"/>
    <property type="match status" value="2"/>
</dbReference>
<evidence type="ECO:0000256" key="7">
    <source>
        <dbReference type="ARBA" id="ARBA00023136"/>
    </source>
</evidence>
<protein>
    <recommendedName>
        <fullName evidence="12">Chlorophyll a-b binding protein, chloroplastic</fullName>
    </recommendedName>
</protein>
<evidence type="ECO:0000256" key="6">
    <source>
        <dbReference type="ARBA" id="ARBA00022989"/>
    </source>
</evidence>
<feature type="transmembrane region" description="Helical" evidence="9">
    <location>
        <begin position="238"/>
        <end position="259"/>
    </location>
</feature>
<keyword evidence="11" id="KW-1185">Reference proteome</keyword>
<evidence type="ECO:0000256" key="8">
    <source>
        <dbReference type="ARBA" id="ARBA00037956"/>
    </source>
</evidence>
<evidence type="ECO:0000256" key="3">
    <source>
        <dbReference type="ARBA" id="ARBA00022528"/>
    </source>
</evidence>
<evidence type="ECO:0008006" key="12">
    <source>
        <dbReference type="Google" id="ProtNLM"/>
    </source>
</evidence>
<dbReference type="OrthoDB" id="48883at2759"/>
<dbReference type="Gene3D" id="1.10.3460.10">
    <property type="entry name" value="Chlorophyll a/b binding protein domain"/>
    <property type="match status" value="2"/>
</dbReference>
<dbReference type="InterPro" id="IPR022796">
    <property type="entry name" value="Chloroa_b-bind"/>
</dbReference>
<comment type="caution">
    <text evidence="10">The sequence shown here is derived from an EMBL/GenBank/DDBJ whole genome shotgun (WGS) entry which is preliminary data.</text>
</comment>
<dbReference type="EMBL" id="BNJQ01000016">
    <property type="protein sequence ID" value="GHP07298.1"/>
    <property type="molecule type" value="Genomic_DNA"/>
</dbReference>
<dbReference type="Pfam" id="PF00504">
    <property type="entry name" value="Chloroa_b-bind"/>
    <property type="match status" value="1"/>
</dbReference>
<organism evidence="10 11">
    <name type="scientific">Pycnococcus provasolii</name>
    <dbReference type="NCBI Taxonomy" id="41880"/>
    <lineage>
        <taxon>Eukaryota</taxon>
        <taxon>Viridiplantae</taxon>
        <taxon>Chlorophyta</taxon>
        <taxon>Pseudoscourfieldiophyceae</taxon>
        <taxon>Pseudoscourfieldiales</taxon>
        <taxon>Pycnococcaceae</taxon>
        <taxon>Pycnococcus</taxon>
    </lineage>
</organism>
<accession>A0A830HK87</accession>
<evidence type="ECO:0000256" key="5">
    <source>
        <dbReference type="ARBA" id="ARBA00022692"/>
    </source>
</evidence>
<comment type="similarity">
    <text evidence="8">Belongs to the ELIP/psbS family.</text>
</comment>
<dbReference type="AlphaFoldDB" id="A0A830HK87"/>
<evidence type="ECO:0000313" key="10">
    <source>
        <dbReference type="EMBL" id="GHP07298.1"/>
    </source>
</evidence>
<evidence type="ECO:0000313" key="11">
    <source>
        <dbReference type="Proteomes" id="UP000660262"/>
    </source>
</evidence>
<reference evidence="10" key="1">
    <citation type="submission" date="2020-10" db="EMBL/GenBank/DDBJ databases">
        <title>Unveiling of a novel bifunctional photoreceptor, Dualchrome1, isolated from a cosmopolitan green alga.</title>
        <authorList>
            <person name="Suzuki S."/>
            <person name="Kawachi M."/>
        </authorList>
    </citation>
    <scope>NUCLEOTIDE SEQUENCE</scope>
    <source>
        <strain evidence="10">NIES 2893</strain>
    </source>
</reference>
<comment type="subcellular location">
    <subcellularLocation>
        <location evidence="1">Membrane</location>
        <topology evidence="1">Multi-pass membrane protein</topology>
    </subcellularLocation>
    <subcellularLocation>
        <location evidence="2">Plastid</location>
        <location evidence="2">Chloroplast</location>
    </subcellularLocation>
</comment>